<reference evidence="2 3" key="1">
    <citation type="journal article" date="2011" name="Science">
        <title>The ecoresponsive genome of Daphnia pulex.</title>
        <authorList>
            <person name="Colbourne J.K."/>
            <person name="Pfrender M.E."/>
            <person name="Gilbert D."/>
            <person name="Thomas W.K."/>
            <person name="Tucker A."/>
            <person name="Oakley T.H."/>
            <person name="Tokishita S."/>
            <person name="Aerts A."/>
            <person name="Arnold G.J."/>
            <person name="Basu M.K."/>
            <person name="Bauer D.J."/>
            <person name="Caceres C.E."/>
            <person name="Carmel L."/>
            <person name="Casola C."/>
            <person name="Choi J.H."/>
            <person name="Detter J.C."/>
            <person name="Dong Q."/>
            <person name="Dusheyko S."/>
            <person name="Eads B.D."/>
            <person name="Frohlich T."/>
            <person name="Geiler-Samerotte K.A."/>
            <person name="Gerlach D."/>
            <person name="Hatcher P."/>
            <person name="Jogdeo S."/>
            <person name="Krijgsveld J."/>
            <person name="Kriventseva E.V."/>
            <person name="Kultz D."/>
            <person name="Laforsch C."/>
            <person name="Lindquist E."/>
            <person name="Lopez J."/>
            <person name="Manak J.R."/>
            <person name="Muller J."/>
            <person name="Pangilinan J."/>
            <person name="Patwardhan R.P."/>
            <person name="Pitluck S."/>
            <person name="Pritham E.J."/>
            <person name="Rechtsteiner A."/>
            <person name="Rho M."/>
            <person name="Rogozin I.B."/>
            <person name="Sakarya O."/>
            <person name="Salamov A."/>
            <person name="Schaack S."/>
            <person name="Shapiro H."/>
            <person name="Shiga Y."/>
            <person name="Skalitzky C."/>
            <person name="Smith Z."/>
            <person name="Souvorov A."/>
            <person name="Sung W."/>
            <person name="Tang Z."/>
            <person name="Tsuchiya D."/>
            <person name="Tu H."/>
            <person name="Vos H."/>
            <person name="Wang M."/>
            <person name="Wolf Y.I."/>
            <person name="Yamagata H."/>
            <person name="Yamada T."/>
            <person name="Ye Y."/>
            <person name="Shaw J.R."/>
            <person name="Andrews J."/>
            <person name="Crease T.J."/>
            <person name="Tang H."/>
            <person name="Lucas S.M."/>
            <person name="Robertson H.M."/>
            <person name="Bork P."/>
            <person name="Koonin E.V."/>
            <person name="Zdobnov E.M."/>
            <person name="Grigoriev I.V."/>
            <person name="Lynch M."/>
            <person name="Boore J.L."/>
        </authorList>
    </citation>
    <scope>NUCLEOTIDE SEQUENCE [LARGE SCALE GENOMIC DNA]</scope>
</reference>
<evidence type="ECO:0000313" key="2">
    <source>
        <dbReference type="EMBL" id="EFX76553.1"/>
    </source>
</evidence>
<organism evidence="2 3">
    <name type="scientific">Daphnia pulex</name>
    <name type="common">Water flea</name>
    <dbReference type="NCBI Taxonomy" id="6669"/>
    <lineage>
        <taxon>Eukaryota</taxon>
        <taxon>Metazoa</taxon>
        <taxon>Ecdysozoa</taxon>
        <taxon>Arthropoda</taxon>
        <taxon>Crustacea</taxon>
        <taxon>Branchiopoda</taxon>
        <taxon>Diplostraca</taxon>
        <taxon>Cladocera</taxon>
        <taxon>Anomopoda</taxon>
        <taxon>Daphniidae</taxon>
        <taxon>Daphnia</taxon>
    </lineage>
</organism>
<feature type="region of interest" description="Disordered" evidence="1">
    <location>
        <begin position="27"/>
        <end position="51"/>
    </location>
</feature>
<dbReference type="EMBL" id="GL732568">
    <property type="protein sequence ID" value="EFX76553.1"/>
    <property type="molecule type" value="Genomic_DNA"/>
</dbReference>
<gene>
    <name evidence="2" type="ORF">DAPPUDRAFT_248877</name>
</gene>
<evidence type="ECO:0000256" key="1">
    <source>
        <dbReference type="SAM" id="MobiDB-lite"/>
    </source>
</evidence>
<dbReference type="InParanoid" id="E9GVD4"/>
<proteinExistence type="predicted"/>
<dbReference type="AlphaFoldDB" id="E9GVD4"/>
<dbReference type="HOGENOM" id="CLU_1898340_0_0_1"/>
<protein>
    <submittedName>
        <fullName evidence="2">Uncharacterized protein</fullName>
    </submittedName>
</protein>
<accession>E9GVD4</accession>
<keyword evidence="3" id="KW-1185">Reference proteome</keyword>
<dbReference type="KEGG" id="dpx:DAPPUDRAFT_248877"/>
<evidence type="ECO:0000313" key="3">
    <source>
        <dbReference type="Proteomes" id="UP000000305"/>
    </source>
</evidence>
<name>E9GVD4_DAPPU</name>
<sequence length="134" mass="15260">MTQMSIGIKPIPNNVNLQKERPVSFTLEGHGDHYTHPQQRQPAEGKASFPSIEGHGDHYVSCNGEEVGCERHVLYHYQAAPKYYSSPSFATKAHRCYTNESPKYYTTTYAAPAYYTKAPKYYSAPSYYTEVSEY</sequence>
<dbReference type="Proteomes" id="UP000000305">
    <property type="component" value="Unassembled WGS sequence"/>
</dbReference>